<gene>
    <name evidence="2" type="ORF">CDL15_Pgr022893</name>
</gene>
<sequence length="132" mass="14835">MAPRLHLRPWQPLSSKDSEEDHSAINSNSSSCAGYCMILRVTDMVAPVAGAGPEPSISGLLYMGQSRFLIGPEVLRLLVWARLAHEQIPKPNSVNSVRELYKFRYDCVYVLHHEGHNIKERKIEQESCGSCQ</sequence>
<dbReference type="AlphaFoldDB" id="A0A218X4R5"/>
<protein>
    <submittedName>
        <fullName evidence="2">Uncharacterized protein</fullName>
    </submittedName>
</protein>
<reference evidence="3" key="1">
    <citation type="journal article" date="2017" name="Plant J.">
        <title>The pomegranate (Punica granatum L.) genome and the genomics of punicalagin biosynthesis.</title>
        <authorList>
            <person name="Qin G."/>
            <person name="Xu C."/>
            <person name="Ming R."/>
            <person name="Tang H."/>
            <person name="Guyot R."/>
            <person name="Kramer E.M."/>
            <person name="Hu Y."/>
            <person name="Yi X."/>
            <person name="Qi Y."/>
            <person name="Xu X."/>
            <person name="Gao Z."/>
            <person name="Pan H."/>
            <person name="Jian J."/>
            <person name="Tian Y."/>
            <person name="Yue Z."/>
            <person name="Xu Y."/>
        </authorList>
    </citation>
    <scope>NUCLEOTIDE SEQUENCE [LARGE SCALE GENOMIC DNA]</scope>
    <source>
        <strain evidence="3">cv. Dabenzi</strain>
    </source>
</reference>
<evidence type="ECO:0000256" key="1">
    <source>
        <dbReference type="SAM" id="MobiDB-lite"/>
    </source>
</evidence>
<feature type="region of interest" description="Disordered" evidence="1">
    <location>
        <begin position="1"/>
        <end position="25"/>
    </location>
</feature>
<evidence type="ECO:0000313" key="3">
    <source>
        <dbReference type="Proteomes" id="UP000197138"/>
    </source>
</evidence>
<organism evidence="2 3">
    <name type="scientific">Punica granatum</name>
    <name type="common">Pomegranate</name>
    <dbReference type="NCBI Taxonomy" id="22663"/>
    <lineage>
        <taxon>Eukaryota</taxon>
        <taxon>Viridiplantae</taxon>
        <taxon>Streptophyta</taxon>
        <taxon>Embryophyta</taxon>
        <taxon>Tracheophyta</taxon>
        <taxon>Spermatophyta</taxon>
        <taxon>Magnoliopsida</taxon>
        <taxon>eudicotyledons</taxon>
        <taxon>Gunneridae</taxon>
        <taxon>Pentapetalae</taxon>
        <taxon>rosids</taxon>
        <taxon>malvids</taxon>
        <taxon>Myrtales</taxon>
        <taxon>Lythraceae</taxon>
        <taxon>Punica</taxon>
    </lineage>
</organism>
<evidence type="ECO:0000313" key="2">
    <source>
        <dbReference type="EMBL" id="OWM79481.1"/>
    </source>
</evidence>
<proteinExistence type="predicted"/>
<comment type="caution">
    <text evidence="2">The sequence shown here is derived from an EMBL/GenBank/DDBJ whole genome shotgun (WGS) entry which is preliminary data.</text>
</comment>
<accession>A0A218X4R5</accession>
<dbReference type="EMBL" id="MTKT01002440">
    <property type="protein sequence ID" value="OWM79481.1"/>
    <property type="molecule type" value="Genomic_DNA"/>
</dbReference>
<dbReference type="Proteomes" id="UP000197138">
    <property type="component" value="Unassembled WGS sequence"/>
</dbReference>
<name>A0A218X4R5_PUNGR</name>